<evidence type="ECO:0000259" key="4">
    <source>
        <dbReference type="Pfam" id="PF01757"/>
    </source>
</evidence>
<comment type="subcellular location">
    <subcellularLocation>
        <location evidence="1">Membrane</location>
    </subcellularLocation>
</comment>
<feature type="transmembrane region" description="Helical" evidence="3">
    <location>
        <begin position="113"/>
        <end position="134"/>
    </location>
</feature>
<dbReference type="Pfam" id="PF01757">
    <property type="entry name" value="Acyl_transf_3"/>
    <property type="match status" value="1"/>
</dbReference>
<comment type="caution">
    <text evidence="5">The sequence shown here is derived from an EMBL/GenBank/DDBJ whole genome shotgun (WGS) entry which is preliminary data.</text>
</comment>
<evidence type="ECO:0000313" key="6">
    <source>
        <dbReference type="Proteomes" id="UP000664578"/>
    </source>
</evidence>
<sequence length="342" mass="39017">MNRINWIDTAKGIGILLVVLGHTSIPSNLESWIYSFHMPLFFFLSGFLFKESKYPTMIIFLKKKVQTLLIPYFAFSLLTYLFWAVILNNIGASSSKWYIPLIGIFYSNGTDQWMLHNTPLWFLTCLFVVELLYYSLTKLTLNKTTIVVFLLTSSIIGYLDSLYAPIRLPWSIDVAFTALVFFGFGKLLSSKEFKMFNLPSKYKAILIVLLLTINVISIEQKIDMNYNTYGNYFNFYIASFSGIFALLLISQLLPRIGFVSFLGINTLIILSLHKVLIPIIDKVFSVLMNGFTPGTLMWGVSVSVCTILILIPTIMIINKYFPYLIGRTSHSKYNSSKKPKSA</sequence>
<dbReference type="AlphaFoldDB" id="A0A8I1SQP0"/>
<proteinExistence type="inferred from homology"/>
<feature type="transmembrane region" description="Helical" evidence="3">
    <location>
        <begin position="69"/>
        <end position="93"/>
    </location>
</feature>
<keyword evidence="3" id="KW-0472">Membrane</keyword>
<dbReference type="EMBL" id="JAEMWV010000018">
    <property type="protein sequence ID" value="MBN8253923.1"/>
    <property type="molecule type" value="Genomic_DNA"/>
</dbReference>
<feature type="transmembrane region" description="Helical" evidence="3">
    <location>
        <begin position="170"/>
        <end position="188"/>
    </location>
</feature>
<feature type="transmembrane region" description="Helical" evidence="3">
    <location>
        <begin position="7"/>
        <end position="25"/>
    </location>
</feature>
<protein>
    <submittedName>
        <fullName evidence="5">Acyltransferase family protein</fullName>
    </submittedName>
</protein>
<name>A0A8I1SQP0_9BACI</name>
<feature type="domain" description="Acyltransferase 3" evidence="4">
    <location>
        <begin position="4"/>
        <end position="310"/>
    </location>
</feature>
<organism evidence="5 6">
    <name type="scientific">Priestia flexa</name>
    <dbReference type="NCBI Taxonomy" id="86664"/>
    <lineage>
        <taxon>Bacteria</taxon>
        <taxon>Bacillati</taxon>
        <taxon>Bacillota</taxon>
        <taxon>Bacilli</taxon>
        <taxon>Bacillales</taxon>
        <taxon>Bacillaceae</taxon>
        <taxon>Priestia</taxon>
    </lineage>
</organism>
<dbReference type="GO" id="GO:0016747">
    <property type="term" value="F:acyltransferase activity, transferring groups other than amino-acyl groups"/>
    <property type="evidence" value="ECO:0007669"/>
    <property type="project" value="InterPro"/>
</dbReference>
<gene>
    <name evidence="5" type="ORF">JF537_20565</name>
</gene>
<keyword evidence="5" id="KW-0012">Acyltransferase</keyword>
<dbReference type="Proteomes" id="UP000664578">
    <property type="component" value="Unassembled WGS sequence"/>
</dbReference>
<comment type="similarity">
    <text evidence="2">Belongs to the acyltransferase 3 family.</text>
</comment>
<reference evidence="5" key="1">
    <citation type="submission" date="2020-12" db="EMBL/GenBank/DDBJ databases">
        <title>PHA producing bacteria isolated from mangrove.</title>
        <authorList>
            <person name="Zheng W."/>
            <person name="Yu S."/>
            <person name="Huang Y."/>
        </authorList>
    </citation>
    <scope>NUCLEOTIDE SEQUENCE</scope>
    <source>
        <strain evidence="5">GN22-4</strain>
    </source>
</reference>
<accession>A0A8I1SQP0</accession>
<feature type="transmembrane region" description="Helical" evidence="3">
    <location>
        <begin position="230"/>
        <end position="249"/>
    </location>
</feature>
<feature type="transmembrane region" description="Helical" evidence="3">
    <location>
        <begin position="200"/>
        <end position="218"/>
    </location>
</feature>
<dbReference type="InterPro" id="IPR052734">
    <property type="entry name" value="Nod_factor_acetyltransferase"/>
</dbReference>
<keyword evidence="3" id="KW-0812">Transmembrane</keyword>
<dbReference type="PANTHER" id="PTHR37312:SF1">
    <property type="entry name" value="MEMBRANE-BOUND ACYLTRANSFERASE YKRP-RELATED"/>
    <property type="match status" value="1"/>
</dbReference>
<keyword evidence="5" id="KW-0808">Transferase</keyword>
<evidence type="ECO:0000256" key="3">
    <source>
        <dbReference type="SAM" id="Phobius"/>
    </source>
</evidence>
<evidence type="ECO:0000313" key="5">
    <source>
        <dbReference type="EMBL" id="MBN8253923.1"/>
    </source>
</evidence>
<dbReference type="RefSeq" id="WP_206783174.1">
    <property type="nucleotide sequence ID" value="NZ_JAEMWV010000018.1"/>
</dbReference>
<feature type="transmembrane region" description="Helical" evidence="3">
    <location>
        <begin position="146"/>
        <end position="164"/>
    </location>
</feature>
<evidence type="ECO:0000256" key="2">
    <source>
        <dbReference type="ARBA" id="ARBA00007400"/>
    </source>
</evidence>
<evidence type="ECO:0000256" key="1">
    <source>
        <dbReference type="ARBA" id="ARBA00004370"/>
    </source>
</evidence>
<dbReference type="InterPro" id="IPR002656">
    <property type="entry name" value="Acyl_transf_3_dom"/>
</dbReference>
<dbReference type="PANTHER" id="PTHR37312">
    <property type="entry name" value="MEMBRANE-BOUND ACYLTRANSFERASE YKRP-RELATED"/>
    <property type="match status" value="1"/>
</dbReference>
<feature type="transmembrane region" description="Helical" evidence="3">
    <location>
        <begin position="256"/>
        <end position="276"/>
    </location>
</feature>
<keyword evidence="3" id="KW-1133">Transmembrane helix</keyword>
<feature type="transmembrane region" description="Helical" evidence="3">
    <location>
        <begin position="296"/>
        <end position="317"/>
    </location>
</feature>